<evidence type="ECO:0000259" key="8">
    <source>
        <dbReference type="Pfam" id="PF00324"/>
    </source>
</evidence>
<feature type="transmembrane region" description="Helical" evidence="7">
    <location>
        <begin position="453"/>
        <end position="472"/>
    </location>
</feature>
<evidence type="ECO:0000256" key="6">
    <source>
        <dbReference type="ARBA" id="ARBA00023136"/>
    </source>
</evidence>
<dbReference type="InterPro" id="IPR004841">
    <property type="entry name" value="AA-permease/SLC12A_dom"/>
</dbReference>
<feature type="transmembrane region" description="Helical" evidence="7">
    <location>
        <begin position="206"/>
        <end position="225"/>
    </location>
</feature>
<dbReference type="PIRSF" id="PIRSF006060">
    <property type="entry name" value="AA_transporter"/>
    <property type="match status" value="1"/>
</dbReference>
<evidence type="ECO:0000256" key="4">
    <source>
        <dbReference type="ARBA" id="ARBA00022970"/>
    </source>
</evidence>
<sequence>MHLFTDFIGAQNIFFKFSLHILQTTYQGCLEVRRVWKVKQRYRRIRFDLTETEGKESSHSHSLSVGGLILIGIGGIIGAGFFLGCGLPIRTAGPGVLIAFMLGGLITAQVTGALTSIAVAHPVRGGFQVFPQMYLGSFAGYLQGWTYYLASILTISSEAVAMAIFTQLWLPRVPTLLLSGCYALLIIAINAFGVNSFKRIESVMSVVKIGAIVGFIVYAVLMLFADFGQSHGSGLSFYHSGGKGSFLPHGWGGVLQSMLIVLFSYAGIGVFAAAAPETGRPRDIETAAIWTLSLLSCLYLVSITLLLWLVPWKSISTSESPFVMVFQANGLHWLSVVLNGIILIAAFSVMAGALYSANQIIVALGQNRQAPKQVATLSQTGTPWVSLLVSTVLIAIFLVCSTVLPANVYNFLISASSYLTILNYIFILWTFVKWRQKTTEDDQFISKLTFGQPVSTYVTMLALVGLGLFALAQQDQRMGFYVAVLLGLLLTVVYFLWVRKAH</sequence>
<feature type="transmembrane region" description="Helical" evidence="7">
    <location>
        <begin position="254"/>
        <end position="275"/>
    </location>
</feature>
<dbReference type="GO" id="GO:0006865">
    <property type="term" value="P:amino acid transport"/>
    <property type="evidence" value="ECO:0007669"/>
    <property type="project" value="UniProtKB-KW"/>
</dbReference>
<dbReference type="OrthoDB" id="9780162at2"/>
<feature type="transmembrane region" description="Helical" evidence="7">
    <location>
        <begin position="176"/>
        <end position="194"/>
    </location>
</feature>
<feature type="transmembrane region" description="Helical" evidence="7">
    <location>
        <begin position="330"/>
        <end position="363"/>
    </location>
</feature>
<keyword evidence="10" id="KW-1185">Reference proteome</keyword>
<dbReference type="Pfam" id="PF00324">
    <property type="entry name" value="AA_permease"/>
    <property type="match status" value="1"/>
</dbReference>
<keyword evidence="5 7" id="KW-1133">Transmembrane helix</keyword>
<dbReference type="Gene3D" id="1.20.1740.10">
    <property type="entry name" value="Amino acid/polyamine transporter I"/>
    <property type="match status" value="1"/>
</dbReference>
<name>A0A559KF35_9BACL</name>
<feature type="transmembrane region" description="Helical" evidence="7">
    <location>
        <begin position="65"/>
        <end position="89"/>
    </location>
</feature>
<feature type="transmembrane region" description="Helical" evidence="7">
    <location>
        <begin position="144"/>
        <end position="170"/>
    </location>
</feature>
<protein>
    <submittedName>
        <fullName evidence="9">Amino acid permease</fullName>
    </submittedName>
</protein>
<dbReference type="AlphaFoldDB" id="A0A559KF35"/>
<feature type="transmembrane region" description="Helical" evidence="7">
    <location>
        <begin position="287"/>
        <end position="310"/>
    </location>
</feature>
<feature type="transmembrane region" description="Helical" evidence="7">
    <location>
        <begin position="384"/>
        <end position="405"/>
    </location>
</feature>
<dbReference type="Proteomes" id="UP000317036">
    <property type="component" value="Unassembled WGS sequence"/>
</dbReference>
<keyword evidence="3 7" id="KW-0812">Transmembrane</keyword>
<reference evidence="9 10" key="1">
    <citation type="submission" date="2019-07" db="EMBL/GenBank/DDBJ databases">
        <authorList>
            <person name="Kim J."/>
        </authorList>
    </citation>
    <scope>NUCLEOTIDE SEQUENCE [LARGE SCALE GENOMIC DNA]</scope>
    <source>
        <strain evidence="9 10">JC52</strain>
    </source>
</reference>
<keyword evidence="4" id="KW-0029">Amino-acid transport</keyword>
<feature type="transmembrane region" description="Helical" evidence="7">
    <location>
        <begin position="478"/>
        <end position="497"/>
    </location>
</feature>
<dbReference type="EMBL" id="VNJI01000006">
    <property type="protein sequence ID" value="TVY10735.1"/>
    <property type="molecule type" value="Genomic_DNA"/>
</dbReference>
<keyword evidence="6 7" id="KW-0472">Membrane</keyword>
<evidence type="ECO:0000313" key="10">
    <source>
        <dbReference type="Proteomes" id="UP000317036"/>
    </source>
</evidence>
<evidence type="ECO:0000256" key="3">
    <source>
        <dbReference type="ARBA" id="ARBA00022692"/>
    </source>
</evidence>
<dbReference type="GO" id="GO:0016020">
    <property type="term" value="C:membrane"/>
    <property type="evidence" value="ECO:0007669"/>
    <property type="project" value="UniProtKB-SubCell"/>
</dbReference>
<comment type="caution">
    <text evidence="9">The sequence shown here is derived from an EMBL/GenBank/DDBJ whole genome shotgun (WGS) entry which is preliminary data.</text>
</comment>
<comment type="subcellular location">
    <subcellularLocation>
        <location evidence="1">Membrane</location>
        <topology evidence="1">Multi-pass membrane protein</topology>
    </subcellularLocation>
</comment>
<evidence type="ECO:0000256" key="2">
    <source>
        <dbReference type="ARBA" id="ARBA00022448"/>
    </source>
</evidence>
<evidence type="ECO:0000256" key="5">
    <source>
        <dbReference type="ARBA" id="ARBA00022989"/>
    </source>
</evidence>
<keyword evidence="2" id="KW-0813">Transport</keyword>
<organism evidence="9 10">
    <name type="scientific">Paenibacillus cremeus</name>
    <dbReference type="NCBI Taxonomy" id="2163881"/>
    <lineage>
        <taxon>Bacteria</taxon>
        <taxon>Bacillati</taxon>
        <taxon>Bacillota</taxon>
        <taxon>Bacilli</taxon>
        <taxon>Bacillales</taxon>
        <taxon>Paenibacillaceae</taxon>
        <taxon>Paenibacillus</taxon>
    </lineage>
</organism>
<proteinExistence type="predicted"/>
<feature type="transmembrane region" description="Helical" evidence="7">
    <location>
        <begin position="95"/>
        <end position="123"/>
    </location>
</feature>
<dbReference type="PANTHER" id="PTHR43495">
    <property type="entry name" value="GABA PERMEASE"/>
    <property type="match status" value="1"/>
</dbReference>
<gene>
    <name evidence="9" type="ORF">FPZ49_06420</name>
</gene>
<accession>A0A559KF35</accession>
<dbReference type="PANTHER" id="PTHR43495:SF5">
    <property type="entry name" value="GAMMA-AMINOBUTYRIC ACID PERMEASE"/>
    <property type="match status" value="1"/>
</dbReference>
<dbReference type="GO" id="GO:0055085">
    <property type="term" value="P:transmembrane transport"/>
    <property type="evidence" value="ECO:0007669"/>
    <property type="project" value="InterPro"/>
</dbReference>
<evidence type="ECO:0000313" key="9">
    <source>
        <dbReference type="EMBL" id="TVY10735.1"/>
    </source>
</evidence>
<feature type="domain" description="Amino acid permease/ SLC12A" evidence="8">
    <location>
        <begin position="67"/>
        <end position="498"/>
    </location>
</feature>
<feature type="transmembrane region" description="Helical" evidence="7">
    <location>
        <begin position="411"/>
        <end position="432"/>
    </location>
</feature>
<evidence type="ECO:0000256" key="1">
    <source>
        <dbReference type="ARBA" id="ARBA00004141"/>
    </source>
</evidence>
<evidence type="ECO:0000256" key="7">
    <source>
        <dbReference type="SAM" id="Phobius"/>
    </source>
</evidence>